<dbReference type="RefSeq" id="WP_208258677.1">
    <property type="nucleotide sequence ID" value="NZ_JAGEOJ010000011.1"/>
</dbReference>
<feature type="transmembrane region" description="Helical" evidence="5">
    <location>
        <begin position="150"/>
        <end position="172"/>
    </location>
</feature>
<organism evidence="8 9">
    <name type="scientific">Actinomadura barringtoniae</name>
    <dbReference type="NCBI Taxonomy" id="1427535"/>
    <lineage>
        <taxon>Bacteria</taxon>
        <taxon>Bacillati</taxon>
        <taxon>Actinomycetota</taxon>
        <taxon>Actinomycetes</taxon>
        <taxon>Streptosporangiales</taxon>
        <taxon>Thermomonosporaceae</taxon>
        <taxon>Actinomadura</taxon>
    </lineage>
</organism>
<keyword evidence="6" id="KW-0732">Signal</keyword>
<dbReference type="InterPro" id="IPR009908">
    <property type="entry name" value="Methylamine_util_MauE"/>
</dbReference>
<feature type="chain" id="PRO_5039680287" description="Methylamine utilisation protein MauE domain-containing protein" evidence="6">
    <location>
        <begin position="19"/>
        <end position="181"/>
    </location>
</feature>
<keyword evidence="4 5" id="KW-0472">Membrane</keyword>
<reference evidence="8" key="1">
    <citation type="submission" date="2021-03" db="EMBL/GenBank/DDBJ databases">
        <authorList>
            <person name="Kanchanasin P."/>
            <person name="Saeng-In P."/>
            <person name="Phongsopitanun W."/>
            <person name="Yuki M."/>
            <person name="Kudo T."/>
            <person name="Ohkuma M."/>
            <person name="Tanasupawat S."/>
        </authorList>
    </citation>
    <scope>NUCLEOTIDE SEQUENCE</scope>
    <source>
        <strain evidence="8">GKU 128</strain>
    </source>
</reference>
<evidence type="ECO:0000256" key="5">
    <source>
        <dbReference type="SAM" id="Phobius"/>
    </source>
</evidence>
<feature type="transmembrane region" description="Helical" evidence="5">
    <location>
        <begin position="61"/>
        <end position="87"/>
    </location>
</feature>
<comment type="subcellular location">
    <subcellularLocation>
        <location evidence="1">Membrane</location>
        <topology evidence="1">Multi-pass membrane protein</topology>
    </subcellularLocation>
</comment>
<dbReference type="GO" id="GO:0016020">
    <property type="term" value="C:membrane"/>
    <property type="evidence" value="ECO:0007669"/>
    <property type="project" value="UniProtKB-SubCell"/>
</dbReference>
<protein>
    <recommendedName>
        <fullName evidence="7">Methylamine utilisation protein MauE domain-containing protein</fullName>
    </recommendedName>
</protein>
<comment type="caution">
    <text evidence="8">The sequence shown here is derived from an EMBL/GenBank/DDBJ whole genome shotgun (WGS) entry which is preliminary data.</text>
</comment>
<dbReference type="EMBL" id="JAGEOJ010000011">
    <property type="protein sequence ID" value="MBO2450796.1"/>
    <property type="molecule type" value="Genomic_DNA"/>
</dbReference>
<evidence type="ECO:0000256" key="6">
    <source>
        <dbReference type="SAM" id="SignalP"/>
    </source>
</evidence>
<proteinExistence type="predicted"/>
<dbReference type="AlphaFoldDB" id="A0A939PLK4"/>
<evidence type="ECO:0000313" key="8">
    <source>
        <dbReference type="EMBL" id="MBO2450796.1"/>
    </source>
</evidence>
<keyword evidence="3 5" id="KW-1133">Transmembrane helix</keyword>
<feature type="transmembrane region" description="Helical" evidence="5">
    <location>
        <begin position="123"/>
        <end position="144"/>
    </location>
</feature>
<dbReference type="GO" id="GO:0030416">
    <property type="term" value="P:methylamine metabolic process"/>
    <property type="evidence" value="ECO:0007669"/>
    <property type="project" value="InterPro"/>
</dbReference>
<feature type="domain" description="Methylamine utilisation protein MauE" evidence="7">
    <location>
        <begin position="4"/>
        <end position="131"/>
    </location>
</feature>
<evidence type="ECO:0000313" key="9">
    <source>
        <dbReference type="Proteomes" id="UP000669179"/>
    </source>
</evidence>
<dbReference type="Pfam" id="PF07291">
    <property type="entry name" value="MauE"/>
    <property type="match status" value="1"/>
</dbReference>
<sequence>MSSNLMAWCQAAVAVAFAASATTKVTGRAAYTAFRRWLTAGPGVPARLAAPLAPVMIAAEAATAVAVVVPVLAPAGFAAAVVLLVVFSAGVRSMMRRHVTVPCRCFGAGRGAPGVPHLIRNGALLLIAITGGVVAIAGGGAGSFGPDEAVAALAGAATALLLVNLEEIVALARPMPGPGRS</sequence>
<evidence type="ECO:0000256" key="1">
    <source>
        <dbReference type="ARBA" id="ARBA00004141"/>
    </source>
</evidence>
<feature type="signal peptide" evidence="6">
    <location>
        <begin position="1"/>
        <end position="18"/>
    </location>
</feature>
<keyword evidence="9" id="KW-1185">Reference proteome</keyword>
<evidence type="ECO:0000259" key="7">
    <source>
        <dbReference type="Pfam" id="PF07291"/>
    </source>
</evidence>
<accession>A0A939PLK4</accession>
<dbReference type="Proteomes" id="UP000669179">
    <property type="component" value="Unassembled WGS sequence"/>
</dbReference>
<name>A0A939PLK4_9ACTN</name>
<keyword evidence="2 5" id="KW-0812">Transmembrane</keyword>
<evidence type="ECO:0000256" key="3">
    <source>
        <dbReference type="ARBA" id="ARBA00022989"/>
    </source>
</evidence>
<evidence type="ECO:0000256" key="4">
    <source>
        <dbReference type="ARBA" id="ARBA00023136"/>
    </source>
</evidence>
<gene>
    <name evidence="8" type="ORF">J4573_27105</name>
</gene>
<evidence type="ECO:0000256" key="2">
    <source>
        <dbReference type="ARBA" id="ARBA00022692"/>
    </source>
</evidence>